<organism evidence="1 2">
    <name type="scientific">Chryseobacterium arthrosphaerae</name>
    <dbReference type="NCBI Taxonomy" id="651561"/>
    <lineage>
        <taxon>Bacteria</taxon>
        <taxon>Pseudomonadati</taxon>
        <taxon>Bacteroidota</taxon>
        <taxon>Flavobacteriia</taxon>
        <taxon>Flavobacteriales</taxon>
        <taxon>Weeksellaceae</taxon>
        <taxon>Chryseobacterium group</taxon>
        <taxon>Chryseobacterium</taxon>
    </lineage>
</organism>
<dbReference type="Proteomes" id="UP000093432">
    <property type="component" value="Unassembled WGS sequence"/>
</dbReference>
<proteinExistence type="predicted"/>
<evidence type="ECO:0000313" key="2">
    <source>
        <dbReference type="Proteomes" id="UP000093432"/>
    </source>
</evidence>
<evidence type="ECO:0000313" key="1">
    <source>
        <dbReference type="EMBL" id="OCA74954.1"/>
    </source>
</evidence>
<sequence length="194" mass="22109">MKKYILPAITTLLLVSCNKIEEKIDQTVQKTTETVQQKAQQAVEETVKKTVNESINSLTNSQDVKFNEVFPNTGNPIVSEEKGKKIKIPGRPEGYVFKYKADIAVLLPFLEGQPTSDENKSDKKARKIDGQSIVDKLSFLSKFLPDNTFDTSLLEDIKNDKNIEYYKLKRFPNSSTIIYNPKNQTIIQYVEVNK</sequence>
<name>A0A1B8ZTP9_9FLAO</name>
<dbReference type="AlphaFoldDB" id="A0A1B8ZTP9"/>
<gene>
    <name evidence="1" type="ORF">BBI00_11690</name>
</gene>
<evidence type="ECO:0008006" key="3">
    <source>
        <dbReference type="Google" id="ProtNLM"/>
    </source>
</evidence>
<dbReference type="PROSITE" id="PS51257">
    <property type="entry name" value="PROKAR_LIPOPROTEIN"/>
    <property type="match status" value="1"/>
</dbReference>
<accession>A0A1B8ZTP9</accession>
<comment type="caution">
    <text evidence="1">The sequence shown here is derived from an EMBL/GenBank/DDBJ whole genome shotgun (WGS) entry which is preliminary data.</text>
</comment>
<dbReference type="RefSeq" id="WP_065398934.1">
    <property type="nucleotide sequence ID" value="NZ_MAYG01000001.1"/>
</dbReference>
<reference evidence="2" key="1">
    <citation type="submission" date="2016-07" db="EMBL/GenBank/DDBJ databases">
        <authorList>
            <person name="Florea S."/>
            <person name="Webb J.S."/>
            <person name="Jaromczyk J."/>
            <person name="Schardl C.L."/>
        </authorList>
    </citation>
    <scope>NUCLEOTIDE SEQUENCE [LARGE SCALE GENOMIC DNA]</scope>
    <source>
        <strain evidence="2">CC-VM-7</strain>
    </source>
</reference>
<dbReference type="EMBL" id="MAYG01000001">
    <property type="protein sequence ID" value="OCA74954.1"/>
    <property type="molecule type" value="Genomic_DNA"/>
</dbReference>
<dbReference type="OrthoDB" id="1252081at2"/>
<protein>
    <recommendedName>
        <fullName evidence="3">Lipoprotein</fullName>
    </recommendedName>
</protein>